<accession>A0A4V3SCT9</accession>
<dbReference type="Pfam" id="PF00531">
    <property type="entry name" value="Death"/>
    <property type="match status" value="1"/>
</dbReference>
<evidence type="ECO:0000313" key="2">
    <source>
        <dbReference type="EMBL" id="TGZ58084.1"/>
    </source>
</evidence>
<reference evidence="2 3" key="1">
    <citation type="journal article" date="2019" name="Philos. Trans. R. Soc. Lond., B, Biol. Sci.">
        <title>Ant behaviour and brain gene expression of defending hosts depend on the ecological success of the intruding social parasite.</title>
        <authorList>
            <person name="Kaur R."/>
            <person name="Stoldt M."/>
            <person name="Jongepier E."/>
            <person name="Feldmeyer B."/>
            <person name="Menzel F."/>
            <person name="Bornberg-Bauer E."/>
            <person name="Foitzik S."/>
        </authorList>
    </citation>
    <scope>NUCLEOTIDE SEQUENCE [LARGE SCALE GENOMIC DNA]</scope>
    <source>
        <tissue evidence="2">Whole body</tissue>
    </source>
</reference>
<keyword evidence="3" id="KW-1185">Reference proteome</keyword>
<proteinExistence type="predicted"/>
<dbReference type="Gene3D" id="1.10.533.10">
    <property type="entry name" value="Death Domain, Fas"/>
    <property type="match status" value="1"/>
</dbReference>
<dbReference type="AlphaFoldDB" id="A0A4V3SCT9"/>
<dbReference type="PROSITE" id="PS50017">
    <property type="entry name" value="DEATH_DOMAIN"/>
    <property type="match status" value="1"/>
</dbReference>
<evidence type="ECO:0000313" key="3">
    <source>
        <dbReference type="Proteomes" id="UP000310200"/>
    </source>
</evidence>
<feature type="domain" description="Death" evidence="1">
    <location>
        <begin position="85"/>
        <end position="139"/>
    </location>
</feature>
<dbReference type="GO" id="GO:0007165">
    <property type="term" value="P:signal transduction"/>
    <property type="evidence" value="ECO:0007669"/>
    <property type="project" value="InterPro"/>
</dbReference>
<dbReference type="InterPro" id="IPR000488">
    <property type="entry name" value="Death_dom"/>
</dbReference>
<dbReference type="STRING" id="300112.A0A4V3SCT9"/>
<organism evidence="2 3">
    <name type="scientific">Temnothorax longispinosus</name>
    <dbReference type="NCBI Taxonomy" id="300112"/>
    <lineage>
        <taxon>Eukaryota</taxon>
        <taxon>Metazoa</taxon>
        <taxon>Ecdysozoa</taxon>
        <taxon>Arthropoda</taxon>
        <taxon>Hexapoda</taxon>
        <taxon>Insecta</taxon>
        <taxon>Pterygota</taxon>
        <taxon>Neoptera</taxon>
        <taxon>Endopterygota</taxon>
        <taxon>Hymenoptera</taxon>
        <taxon>Apocrita</taxon>
        <taxon>Aculeata</taxon>
        <taxon>Formicoidea</taxon>
        <taxon>Formicidae</taxon>
        <taxon>Myrmicinae</taxon>
        <taxon>Temnothorax</taxon>
    </lineage>
</organism>
<dbReference type="InterPro" id="IPR011029">
    <property type="entry name" value="DEATH-like_dom_sf"/>
</dbReference>
<name>A0A4V3SCT9_9HYME</name>
<comment type="caution">
    <text evidence="2">The sequence shown here is derived from an EMBL/GenBank/DDBJ whole genome shotgun (WGS) entry which is preliminary data.</text>
</comment>
<protein>
    <recommendedName>
        <fullName evidence="1">Death domain-containing protein</fullName>
    </recommendedName>
</protein>
<gene>
    <name evidence="2" type="ORF">DBV15_09702</name>
</gene>
<evidence type="ECO:0000259" key="1">
    <source>
        <dbReference type="PROSITE" id="PS50017"/>
    </source>
</evidence>
<dbReference type="EMBL" id="QBLH01000066">
    <property type="protein sequence ID" value="TGZ58084.1"/>
    <property type="molecule type" value="Genomic_DNA"/>
</dbReference>
<dbReference type="Proteomes" id="UP000310200">
    <property type="component" value="Unassembled WGS sequence"/>
</dbReference>
<sequence>MNFNERNNSRKVDPELEKLRNEVETPPDLDTTVANIQRESSRVHAAYLFEHIGKATPQRLCLLLSSTATGKIYYDGCTHGLLTIEQIRCIDYDFKGLQDPTYYVLLIYVQSPEATMDKILSALQKMQQLDIINQIKDHVDDLVNVASQHVISHDGSEIIQPGHMPRASPLVLSPILTAECKTGMQESKSMYTPQDNQQKKHEQTYSCIVMLTFAHDGLPTAECITKIFRSKQPRIGVLMLQEQEKHVDYAIQILTRGYIERINPVKMHEQMHNKLDTKYLKYIYSLLRYEYVRNQCCNNRVRICMTSLHPTLQAWFRESDIDDFVNNILFPALLSSTGIISPLTVANSNLVELNKNASELSKSCLEARSNTTFPDSPWTH</sequence>